<dbReference type="Proteomes" id="UP000235584">
    <property type="component" value="Chromosome"/>
</dbReference>
<proteinExistence type="predicted"/>
<evidence type="ECO:0000313" key="1">
    <source>
        <dbReference type="EMBL" id="AUN98418.1"/>
    </source>
</evidence>
<organism evidence="1 2">
    <name type="scientific">Bacteriovorax stolpii</name>
    <name type="common">Bdellovibrio stolpii</name>
    <dbReference type="NCBI Taxonomy" id="960"/>
    <lineage>
        <taxon>Bacteria</taxon>
        <taxon>Pseudomonadati</taxon>
        <taxon>Bdellovibrionota</taxon>
        <taxon>Bacteriovoracia</taxon>
        <taxon>Bacteriovoracales</taxon>
        <taxon>Bacteriovoracaceae</taxon>
        <taxon>Bacteriovorax</taxon>
    </lineage>
</organism>
<reference evidence="1 2" key="1">
    <citation type="submission" date="2018-01" db="EMBL/GenBank/DDBJ databases">
        <title>Complete genome sequence of Bacteriovorax stolpii DSM12778.</title>
        <authorList>
            <person name="Tang B."/>
            <person name="Chang J."/>
        </authorList>
    </citation>
    <scope>NUCLEOTIDE SEQUENCE [LARGE SCALE GENOMIC DNA]</scope>
    <source>
        <strain evidence="1 2">DSM 12778</strain>
    </source>
</reference>
<dbReference type="RefSeq" id="WP_102243709.1">
    <property type="nucleotide sequence ID" value="NZ_CP025704.1"/>
</dbReference>
<accession>A0A2K9NSE1</accession>
<dbReference type="Pfam" id="PF14325">
    <property type="entry name" value="DUF4383"/>
    <property type="match status" value="1"/>
</dbReference>
<gene>
    <name evidence="1" type="ORF">C0V70_09935</name>
</gene>
<protein>
    <submittedName>
        <fullName evidence="1">Uncharacterized protein</fullName>
    </submittedName>
</protein>
<keyword evidence="2" id="KW-1185">Reference proteome</keyword>
<dbReference type="KEGG" id="bsto:C0V70_09935"/>
<name>A0A2K9NSE1_BACTC</name>
<evidence type="ECO:0000313" key="2">
    <source>
        <dbReference type="Proteomes" id="UP000235584"/>
    </source>
</evidence>
<dbReference type="EMBL" id="CP025704">
    <property type="protein sequence ID" value="AUN98418.1"/>
    <property type="molecule type" value="Genomic_DNA"/>
</dbReference>
<sequence>MTNNLQTRNFALIAGLVMMMMGLIAFVPTLNVTEGLPLIKVNTSYGMFLDVFPLNIFNKIALILFGIAGIACYFSKSSSTHYSIIYAKVVFWVMGALAILGIIPMTNTLFGYWPLFGFEIFAHGIFAIAGGYYGYVIHREDSYHHHPHNMHKV</sequence>
<dbReference type="AlphaFoldDB" id="A0A2K9NSE1"/>
<dbReference type="OrthoDB" id="572373at2"/>